<evidence type="ECO:0000313" key="3">
    <source>
        <dbReference type="Proteomes" id="UP000658320"/>
    </source>
</evidence>
<dbReference type="EMBL" id="BMSX01000007">
    <property type="protein sequence ID" value="GGR14811.1"/>
    <property type="molecule type" value="Genomic_DNA"/>
</dbReference>
<gene>
    <name evidence="2" type="ORF">GCM10010251_33560</name>
</gene>
<accession>A0A918CAS0</accession>
<comment type="caution">
    <text evidence="2">The sequence shown here is derived from an EMBL/GenBank/DDBJ whole genome shotgun (WGS) entry which is preliminary data.</text>
</comment>
<dbReference type="RefSeq" id="WP_189937089.1">
    <property type="nucleotide sequence ID" value="NZ_BMSX01000007.1"/>
</dbReference>
<organism evidence="2 3">
    <name type="scientific">Streptomyces aurantiogriseus</name>
    <dbReference type="NCBI Taxonomy" id="66870"/>
    <lineage>
        <taxon>Bacteria</taxon>
        <taxon>Bacillati</taxon>
        <taxon>Actinomycetota</taxon>
        <taxon>Actinomycetes</taxon>
        <taxon>Kitasatosporales</taxon>
        <taxon>Streptomycetaceae</taxon>
        <taxon>Streptomyces</taxon>
    </lineage>
</organism>
<evidence type="ECO:0000313" key="2">
    <source>
        <dbReference type="EMBL" id="GGR14811.1"/>
    </source>
</evidence>
<reference evidence="2" key="1">
    <citation type="journal article" date="2014" name="Int. J. Syst. Evol. Microbiol.">
        <title>Complete genome sequence of Corynebacterium casei LMG S-19264T (=DSM 44701T), isolated from a smear-ripened cheese.</title>
        <authorList>
            <consortium name="US DOE Joint Genome Institute (JGI-PGF)"/>
            <person name="Walter F."/>
            <person name="Albersmeier A."/>
            <person name="Kalinowski J."/>
            <person name="Ruckert C."/>
        </authorList>
    </citation>
    <scope>NUCLEOTIDE SEQUENCE</scope>
    <source>
        <strain evidence="2">JCM 4346</strain>
    </source>
</reference>
<proteinExistence type="predicted"/>
<dbReference type="Proteomes" id="UP000658320">
    <property type="component" value="Unassembled WGS sequence"/>
</dbReference>
<evidence type="ECO:0000256" key="1">
    <source>
        <dbReference type="SAM" id="MobiDB-lite"/>
    </source>
</evidence>
<feature type="region of interest" description="Disordered" evidence="1">
    <location>
        <begin position="1"/>
        <end position="32"/>
    </location>
</feature>
<reference evidence="2" key="2">
    <citation type="submission" date="2020-09" db="EMBL/GenBank/DDBJ databases">
        <authorList>
            <person name="Sun Q."/>
            <person name="Ohkuma M."/>
        </authorList>
    </citation>
    <scope>NUCLEOTIDE SEQUENCE</scope>
    <source>
        <strain evidence="2">JCM 4346</strain>
    </source>
</reference>
<sequence>MADKLPSDEERAQERAATRPSSPKTDGGGFDVEPQHVYYTALVVRDGQFDYDKGAKALVDVLNEYSQSAGTGWGADEFSAAYKSVNEKFLELWAKSVVSVGGVAVGPDGHE</sequence>
<keyword evidence="3" id="KW-1185">Reference proteome</keyword>
<feature type="compositionally biased region" description="Basic and acidic residues" evidence="1">
    <location>
        <begin position="1"/>
        <end position="17"/>
    </location>
</feature>
<protein>
    <submittedName>
        <fullName evidence="2">Uncharacterized protein</fullName>
    </submittedName>
</protein>
<dbReference type="AlphaFoldDB" id="A0A918CAS0"/>
<name>A0A918CAS0_9ACTN</name>